<gene>
    <name evidence="2" type="ORF">BpHYR1_006314</name>
</gene>
<name>A0A3M7Q7X0_BRAPC</name>
<sequence length="144" mass="16878">ILINNKKKNQNKQLHNGVGYSIYLDSKPSLYSFTSLSTNGIERLSPVPTYLSLNSKSRFETPHDTRCWRDKEKNNLKLIRLRIYKDFLPIIAAFFNFVYLLSLSFLYLEKTTEHDFSTDIFIFHLISHCSSSLVPLFVINEECY</sequence>
<keyword evidence="1" id="KW-0812">Transmembrane</keyword>
<proteinExistence type="predicted"/>
<comment type="caution">
    <text evidence="2">The sequence shown here is derived from an EMBL/GenBank/DDBJ whole genome shotgun (WGS) entry which is preliminary data.</text>
</comment>
<protein>
    <submittedName>
        <fullName evidence="2">Uncharacterized protein</fullName>
    </submittedName>
</protein>
<evidence type="ECO:0000313" key="3">
    <source>
        <dbReference type="Proteomes" id="UP000276133"/>
    </source>
</evidence>
<keyword evidence="1" id="KW-0472">Membrane</keyword>
<feature type="non-terminal residue" evidence="2">
    <location>
        <position position="1"/>
    </location>
</feature>
<evidence type="ECO:0000256" key="1">
    <source>
        <dbReference type="SAM" id="Phobius"/>
    </source>
</evidence>
<feature type="transmembrane region" description="Helical" evidence="1">
    <location>
        <begin position="120"/>
        <end position="139"/>
    </location>
</feature>
<keyword evidence="3" id="KW-1185">Reference proteome</keyword>
<evidence type="ECO:0000313" key="2">
    <source>
        <dbReference type="EMBL" id="RNA07038.1"/>
    </source>
</evidence>
<dbReference type="Proteomes" id="UP000276133">
    <property type="component" value="Unassembled WGS sequence"/>
</dbReference>
<reference evidence="2 3" key="1">
    <citation type="journal article" date="2018" name="Sci. Rep.">
        <title>Genomic signatures of local adaptation to the degree of environmental predictability in rotifers.</title>
        <authorList>
            <person name="Franch-Gras L."/>
            <person name="Hahn C."/>
            <person name="Garcia-Roger E.M."/>
            <person name="Carmona M.J."/>
            <person name="Serra M."/>
            <person name="Gomez A."/>
        </authorList>
    </citation>
    <scope>NUCLEOTIDE SEQUENCE [LARGE SCALE GENOMIC DNA]</scope>
    <source>
        <strain evidence="2">HYR1</strain>
    </source>
</reference>
<accession>A0A3M7Q7X0</accession>
<organism evidence="2 3">
    <name type="scientific">Brachionus plicatilis</name>
    <name type="common">Marine rotifer</name>
    <name type="synonym">Brachionus muelleri</name>
    <dbReference type="NCBI Taxonomy" id="10195"/>
    <lineage>
        <taxon>Eukaryota</taxon>
        <taxon>Metazoa</taxon>
        <taxon>Spiralia</taxon>
        <taxon>Gnathifera</taxon>
        <taxon>Rotifera</taxon>
        <taxon>Eurotatoria</taxon>
        <taxon>Monogononta</taxon>
        <taxon>Pseudotrocha</taxon>
        <taxon>Ploima</taxon>
        <taxon>Brachionidae</taxon>
        <taxon>Brachionus</taxon>
    </lineage>
</organism>
<keyword evidence="1" id="KW-1133">Transmembrane helix</keyword>
<dbReference type="AlphaFoldDB" id="A0A3M7Q7X0"/>
<dbReference type="EMBL" id="REGN01007183">
    <property type="protein sequence ID" value="RNA07038.1"/>
    <property type="molecule type" value="Genomic_DNA"/>
</dbReference>
<feature type="transmembrane region" description="Helical" evidence="1">
    <location>
        <begin position="87"/>
        <end position="108"/>
    </location>
</feature>